<dbReference type="AlphaFoldDB" id="A0A382TMF8"/>
<dbReference type="EMBL" id="UINC01137354">
    <property type="protein sequence ID" value="SVD22638.1"/>
    <property type="molecule type" value="Genomic_DNA"/>
</dbReference>
<sequence>VIIGLILVGLLILHVRKSSEQRTKKFKDLAEQMGMEFSAKGDSALLESLSAFDLFDGSGVDITNVLHGDSEQLGYGEDFEVRILEHIYSGDETTCTQIVIYFRSPQLSLPDFSMRPEHFFHKIGSKLGYQDIDFESHPT</sequence>
<organism evidence="1">
    <name type="scientific">marine metagenome</name>
    <dbReference type="NCBI Taxonomy" id="408172"/>
    <lineage>
        <taxon>unclassified sequences</taxon>
        <taxon>metagenomes</taxon>
        <taxon>ecological metagenomes</taxon>
    </lineage>
</organism>
<feature type="non-terminal residue" evidence="1">
    <location>
        <position position="139"/>
    </location>
</feature>
<gene>
    <name evidence="1" type="ORF">METZ01_LOCUS375492</name>
</gene>
<protein>
    <submittedName>
        <fullName evidence="1">Uncharacterized protein</fullName>
    </submittedName>
</protein>
<name>A0A382TMF8_9ZZZZ</name>
<evidence type="ECO:0000313" key="1">
    <source>
        <dbReference type="EMBL" id="SVD22638.1"/>
    </source>
</evidence>
<feature type="non-terminal residue" evidence="1">
    <location>
        <position position="1"/>
    </location>
</feature>
<reference evidence="1" key="1">
    <citation type="submission" date="2018-05" db="EMBL/GenBank/DDBJ databases">
        <authorList>
            <person name="Lanie J.A."/>
            <person name="Ng W.-L."/>
            <person name="Kazmierczak K.M."/>
            <person name="Andrzejewski T.M."/>
            <person name="Davidsen T.M."/>
            <person name="Wayne K.J."/>
            <person name="Tettelin H."/>
            <person name="Glass J.I."/>
            <person name="Rusch D."/>
            <person name="Podicherti R."/>
            <person name="Tsui H.-C.T."/>
            <person name="Winkler M.E."/>
        </authorList>
    </citation>
    <scope>NUCLEOTIDE SEQUENCE</scope>
</reference>
<proteinExistence type="predicted"/>
<accession>A0A382TMF8</accession>